<evidence type="ECO:0000313" key="10">
    <source>
        <dbReference type="RefSeq" id="XP_046600561.1"/>
    </source>
</evidence>
<accession>A0ABM3GJY0</accession>
<feature type="transmembrane region" description="Helical" evidence="8">
    <location>
        <begin position="308"/>
        <end position="329"/>
    </location>
</feature>
<dbReference type="GeneID" id="107219810"/>
<keyword evidence="6 8" id="KW-0675">Receptor</keyword>
<evidence type="ECO:0000256" key="6">
    <source>
        <dbReference type="ARBA" id="ARBA00023170"/>
    </source>
</evidence>
<evidence type="ECO:0000256" key="8">
    <source>
        <dbReference type="RuleBase" id="RU363108"/>
    </source>
</evidence>
<name>A0ABM3GJY0_NEOLC</name>
<evidence type="ECO:0000256" key="1">
    <source>
        <dbReference type="ARBA" id="ARBA00004651"/>
    </source>
</evidence>
<feature type="transmembrane region" description="Helical" evidence="8">
    <location>
        <begin position="275"/>
        <end position="296"/>
    </location>
</feature>
<gene>
    <name evidence="10" type="primary">LOC107219810</name>
</gene>
<comment type="function">
    <text evidence="8">Gustatory receptor which mediates acceptance or avoidance behavior, depending on its substrates.</text>
</comment>
<dbReference type="RefSeq" id="XP_046600561.1">
    <property type="nucleotide sequence ID" value="XM_046744605.1"/>
</dbReference>
<evidence type="ECO:0000256" key="7">
    <source>
        <dbReference type="ARBA" id="ARBA00023224"/>
    </source>
</evidence>
<feature type="transmembrane region" description="Helical" evidence="8">
    <location>
        <begin position="390"/>
        <end position="412"/>
    </location>
</feature>
<keyword evidence="4 8" id="KW-1133">Transmembrane helix</keyword>
<dbReference type="Proteomes" id="UP000829291">
    <property type="component" value="Chromosome 7"/>
</dbReference>
<keyword evidence="3 8" id="KW-0812">Transmembrane</keyword>
<proteinExistence type="inferred from homology"/>
<comment type="subcellular location">
    <subcellularLocation>
        <location evidence="1 8">Cell membrane</location>
        <topology evidence="1 8">Multi-pass membrane protein</topology>
    </subcellularLocation>
</comment>
<evidence type="ECO:0000256" key="5">
    <source>
        <dbReference type="ARBA" id="ARBA00023136"/>
    </source>
</evidence>
<protein>
    <recommendedName>
        <fullName evidence="8">Gustatory receptor</fullName>
    </recommendedName>
</protein>
<keyword evidence="5 8" id="KW-0472">Membrane</keyword>
<evidence type="ECO:0000313" key="9">
    <source>
        <dbReference type="Proteomes" id="UP000829291"/>
    </source>
</evidence>
<dbReference type="Pfam" id="PF08395">
    <property type="entry name" value="7tm_7"/>
    <property type="match status" value="1"/>
</dbReference>
<keyword evidence="2 8" id="KW-1003">Cell membrane</keyword>
<dbReference type="PANTHER" id="PTHR21143">
    <property type="entry name" value="INVERTEBRATE GUSTATORY RECEPTOR"/>
    <property type="match status" value="1"/>
</dbReference>
<evidence type="ECO:0000256" key="2">
    <source>
        <dbReference type="ARBA" id="ARBA00022475"/>
    </source>
</evidence>
<comment type="similarity">
    <text evidence="8">Belongs to the insect chemoreceptor superfamily. Gustatory receptor (GR) family.</text>
</comment>
<feature type="transmembrane region" description="Helical" evidence="8">
    <location>
        <begin position="38"/>
        <end position="58"/>
    </location>
</feature>
<evidence type="ECO:0000256" key="3">
    <source>
        <dbReference type="ARBA" id="ARBA00022692"/>
    </source>
</evidence>
<dbReference type="InterPro" id="IPR013604">
    <property type="entry name" value="7TM_chemorcpt"/>
</dbReference>
<dbReference type="PANTHER" id="PTHR21143:SF133">
    <property type="entry name" value="GUSTATORY AND PHEROMONE RECEPTOR 32A-RELATED"/>
    <property type="match status" value="1"/>
</dbReference>
<keyword evidence="9" id="KW-1185">Reference proteome</keyword>
<organism evidence="9 10">
    <name type="scientific">Neodiprion lecontei</name>
    <name type="common">Redheaded pine sawfly</name>
    <dbReference type="NCBI Taxonomy" id="441921"/>
    <lineage>
        <taxon>Eukaryota</taxon>
        <taxon>Metazoa</taxon>
        <taxon>Ecdysozoa</taxon>
        <taxon>Arthropoda</taxon>
        <taxon>Hexapoda</taxon>
        <taxon>Insecta</taxon>
        <taxon>Pterygota</taxon>
        <taxon>Neoptera</taxon>
        <taxon>Endopterygota</taxon>
        <taxon>Hymenoptera</taxon>
        <taxon>Tenthredinoidea</taxon>
        <taxon>Diprionidae</taxon>
        <taxon>Diprioninae</taxon>
        <taxon>Neodiprion</taxon>
    </lineage>
</organism>
<feature type="transmembrane region" description="Helical" evidence="8">
    <location>
        <begin position="132"/>
        <end position="150"/>
    </location>
</feature>
<sequence length="425" mass="48735">MKLPAIKNLSHAFLPTLCINFIFGIGVFEYPSGKPRPILSATLGMINIIFFLCFIELANIPGLTVLMGSKIAAQNCRMFMYFQIGFMIVVMSLSQSGSKRTRNSLRKLQDTNDRLLMFGISSDYKLILKDQLVRNSIALILVVTIIVLDLRYTALDIPSKFERENLLICAHHLLIFDYVIDSSYISGIRYFHNRFQRLNYHLEESDLQKNFDTQHNVESKNLFPRHSSILNEIHGNLRSYKLADNKWLLHLIREMRKIHRDLCNMARELHKGSEILILISVTLSFCITVGLLYVSYCFAITSITFYDVMGGITCFLWAAFYSFKIFLIVDSCSKTSNEAMRTGVLIQELLDPMEIHNGNIRDEINIFTLQLLQNPLCFTANGFFVLDYQLIRGIIGSVTTFLVILIQMGSIYDRKTLDVADVQPK</sequence>
<feature type="transmembrane region" description="Helical" evidence="8">
    <location>
        <begin position="12"/>
        <end position="32"/>
    </location>
</feature>
<feature type="transmembrane region" description="Helical" evidence="8">
    <location>
        <begin position="79"/>
        <end position="97"/>
    </location>
</feature>
<keyword evidence="7 8" id="KW-0807">Transducer</keyword>
<evidence type="ECO:0000256" key="4">
    <source>
        <dbReference type="ARBA" id="ARBA00022989"/>
    </source>
</evidence>
<reference evidence="10" key="1">
    <citation type="submission" date="2025-08" db="UniProtKB">
        <authorList>
            <consortium name="RefSeq"/>
        </authorList>
    </citation>
    <scope>IDENTIFICATION</scope>
    <source>
        <tissue evidence="10">Thorax and Abdomen</tissue>
    </source>
</reference>